<evidence type="ECO:0000256" key="18">
    <source>
        <dbReference type="ARBA" id="ARBA00047899"/>
    </source>
</evidence>
<keyword evidence="3" id="KW-1003">Cell membrane</keyword>
<proteinExistence type="predicted"/>
<dbReference type="PROSITE" id="PS00107">
    <property type="entry name" value="PROTEIN_KINASE_ATP"/>
    <property type="match status" value="1"/>
</dbReference>
<keyword evidence="17" id="KW-0325">Glycoprotein</keyword>
<feature type="domain" description="Myb-like" evidence="24">
    <location>
        <begin position="1222"/>
        <end position="1272"/>
    </location>
</feature>
<dbReference type="InterPro" id="IPR000719">
    <property type="entry name" value="Prot_kinase_dom"/>
</dbReference>
<evidence type="ECO:0000259" key="25">
    <source>
        <dbReference type="PROSITE" id="PS51294"/>
    </source>
</evidence>
<keyword evidence="6" id="KW-0433">Leucine-rich repeat</keyword>
<keyword evidence="10" id="KW-0677">Repeat</keyword>
<dbReference type="InterPro" id="IPR017930">
    <property type="entry name" value="Myb_dom"/>
</dbReference>
<evidence type="ECO:0000256" key="9">
    <source>
        <dbReference type="ARBA" id="ARBA00022729"/>
    </source>
</evidence>
<dbReference type="Gene3D" id="1.10.246.220">
    <property type="match status" value="1"/>
</dbReference>
<dbReference type="InterPro" id="IPR057625">
    <property type="entry name" value="TPR1-6-like_ubiquitin"/>
</dbReference>
<evidence type="ECO:0000256" key="13">
    <source>
        <dbReference type="ARBA" id="ARBA00022840"/>
    </source>
</evidence>
<dbReference type="Gene3D" id="3.80.10.10">
    <property type="entry name" value="Ribonuclease Inhibitor"/>
    <property type="match status" value="2"/>
</dbReference>
<keyword evidence="27" id="KW-1185">Reference proteome</keyword>
<evidence type="ECO:0000256" key="8">
    <source>
        <dbReference type="ARBA" id="ARBA00022692"/>
    </source>
</evidence>
<evidence type="ECO:0000256" key="6">
    <source>
        <dbReference type="ARBA" id="ARBA00022614"/>
    </source>
</evidence>
<dbReference type="InterPro" id="IPR051809">
    <property type="entry name" value="Plant_receptor-like_S/T_kinase"/>
</dbReference>
<dbReference type="CDD" id="cd11660">
    <property type="entry name" value="SANT_TRF"/>
    <property type="match status" value="1"/>
</dbReference>
<evidence type="ECO:0000256" key="20">
    <source>
        <dbReference type="PROSITE-ProRule" id="PRU10141"/>
    </source>
</evidence>
<dbReference type="SMART" id="SM00717">
    <property type="entry name" value="SANT"/>
    <property type="match status" value="1"/>
</dbReference>
<keyword evidence="9" id="KW-0732">Signal</keyword>
<evidence type="ECO:0000256" key="7">
    <source>
        <dbReference type="ARBA" id="ARBA00022679"/>
    </source>
</evidence>
<reference evidence="26 27" key="1">
    <citation type="journal article" date="2021" name="Nat. Plants">
        <title>The Taxus genome provides insights into paclitaxel biosynthesis.</title>
        <authorList>
            <person name="Xiong X."/>
            <person name="Gou J."/>
            <person name="Liao Q."/>
            <person name="Li Y."/>
            <person name="Zhou Q."/>
            <person name="Bi G."/>
            <person name="Li C."/>
            <person name="Du R."/>
            <person name="Wang X."/>
            <person name="Sun T."/>
            <person name="Guo L."/>
            <person name="Liang H."/>
            <person name="Lu P."/>
            <person name="Wu Y."/>
            <person name="Zhang Z."/>
            <person name="Ro D.K."/>
            <person name="Shang Y."/>
            <person name="Huang S."/>
            <person name="Yan J."/>
        </authorList>
    </citation>
    <scope>NUCLEOTIDE SEQUENCE [LARGE SCALE GENOMIC DNA]</scope>
    <source>
        <strain evidence="26">Ta-2019</strain>
    </source>
</reference>
<dbReference type="GO" id="GO:0004674">
    <property type="term" value="F:protein serine/threonine kinase activity"/>
    <property type="evidence" value="ECO:0007669"/>
    <property type="project" value="UniProtKB-KW"/>
</dbReference>
<evidence type="ECO:0000256" key="3">
    <source>
        <dbReference type="ARBA" id="ARBA00022475"/>
    </source>
</evidence>
<dbReference type="EMBL" id="JAHRHJ020000001">
    <property type="protein sequence ID" value="KAH9330191.1"/>
    <property type="molecule type" value="Genomic_DNA"/>
</dbReference>
<dbReference type="SUPFAM" id="SSF56112">
    <property type="entry name" value="Protein kinase-like (PK-like)"/>
    <property type="match status" value="1"/>
</dbReference>
<dbReference type="Pfam" id="PF00069">
    <property type="entry name" value="Pkinase"/>
    <property type="match status" value="1"/>
</dbReference>
<dbReference type="GO" id="GO:0005886">
    <property type="term" value="C:plasma membrane"/>
    <property type="evidence" value="ECO:0007669"/>
    <property type="project" value="UniProtKB-SubCell"/>
</dbReference>
<dbReference type="InterPro" id="IPR032675">
    <property type="entry name" value="LRR_dom_sf"/>
</dbReference>
<dbReference type="FunFam" id="1.10.510.10:FF:000358">
    <property type="entry name" value="Putative leucine-rich repeat receptor-like serine/threonine-protein kinase"/>
    <property type="match status" value="1"/>
</dbReference>
<dbReference type="SMART" id="SM00220">
    <property type="entry name" value="S_TKc"/>
    <property type="match status" value="1"/>
</dbReference>
<evidence type="ECO:0000256" key="4">
    <source>
        <dbReference type="ARBA" id="ARBA00022527"/>
    </source>
</evidence>
<dbReference type="EC" id="2.7.11.1" evidence="2"/>
<evidence type="ECO:0000313" key="26">
    <source>
        <dbReference type="EMBL" id="KAH9330191.1"/>
    </source>
</evidence>
<feature type="domain" description="Protein kinase" evidence="23">
    <location>
        <begin position="427"/>
        <end position="691"/>
    </location>
</feature>
<dbReference type="PANTHER" id="PTHR27008:SF281">
    <property type="entry name" value="OS06G0186100 PROTEIN"/>
    <property type="match status" value="1"/>
</dbReference>
<dbReference type="FunFam" id="3.30.200.20:FF:000661">
    <property type="entry name" value="Serine-threonine protein kinase plant-type"/>
    <property type="match status" value="1"/>
</dbReference>
<keyword evidence="8 22" id="KW-0812">Transmembrane</keyword>
<evidence type="ECO:0000256" key="10">
    <source>
        <dbReference type="ARBA" id="ARBA00022737"/>
    </source>
</evidence>
<dbReference type="SUPFAM" id="SSF46689">
    <property type="entry name" value="Homeodomain-like"/>
    <property type="match status" value="1"/>
</dbReference>
<dbReference type="InterPro" id="IPR017441">
    <property type="entry name" value="Protein_kinase_ATP_BS"/>
</dbReference>
<dbReference type="Proteomes" id="UP000824469">
    <property type="component" value="Unassembled WGS sequence"/>
</dbReference>
<evidence type="ECO:0000313" key="27">
    <source>
        <dbReference type="Proteomes" id="UP000824469"/>
    </source>
</evidence>
<evidence type="ECO:0000256" key="14">
    <source>
        <dbReference type="ARBA" id="ARBA00022989"/>
    </source>
</evidence>
<keyword evidence="15 22" id="KW-0472">Membrane</keyword>
<feature type="transmembrane region" description="Helical" evidence="22">
    <location>
        <begin position="370"/>
        <end position="391"/>
    </location>
</feature>
<dbReference type="Pfam" id="PF13855">
    <property type="entry name" value="LRR_8"/>
    <property type="match status" value="2"/>
</dbReference>
<evidence type="ECO:0000259" key="24">
    <source>
        <dbReference type="PROSITE" id="PS50090"/>
    </source>
</evidence>
<protein>
    <recommendedName>
        <fullName evidence="2">non-specific serine/threonine protein kinase</fullName>
        <ecNumber evidence="2">2.7.11.1</ecNumber>
    </recommendedName>
</protein>
<evidence type="ECO:0000256" key="17">
    <source>
        <dbReference type="ARBA" id="ARBA00023180"/>
    </source>
</evidence>
<keyword evidence="5" id="KW-0597">Phosphoprotein</keyword>
<accession>A0AA38GX52</accession>
<dbReference type="PROSITE" id="PS50011">
    <property type="entry name" value="PROTEIN_KINASE_DOM"/>
    <property type="match status" value="1"/>
</dbReference>
<evidence type="ECO:0000256" key="16">
    <source>
        <dbReference type="ARBA" id="ARBA00023170"/>
    </source>
</evidence>
<dbReference type="Pfam" id="PF23603">
    <property type="entry name" value="Ubiquitin_TPR1"/>
    <property type="match status" value="1"/>
</dbReference>
<feature type="compositionally biased region" description="Polar residues" evidence="21">
    <location>
        <begin position="831"/>
        <end position="855"/>
    </location>
</feature>
<organism evidence="26 27">
    <name type="scientific">Taxus chinensis</name>
    <name type="common">Chinese yew</name>
    <name type="synonym">Taxus wallichiana var. chinensis</name>
    <dbReference type="NCBI Taxonomy" id="29808"/>
    <lineage>
        <taxon>Eukaryota</taxon>
        <taxon>Viridiplantae</taxon>
        <taxon>Streptophyta</taxon>
        <taxon>Embryophyta</taxon>
        <taxon>Tracheophyta</taxon>
        <taxon>Spermatophyta</taxon>
        <taxon>Pinopsida</taxon>
        <taxon>Pinidae</taxon>
        <taxon>Conifers II</taxon>
        <taxon>Cupressales</taxon>
        <taxon>Taxaceae</taxon>
        <taxon>Taxus</taxon>
    </lineage>
</organism>
<feature type="compositionally biased region" description="Polar residues" evidence="21">
    <location>
        <begin position="1114"/>
        <end position="1129"/>
    </location>
</feature>
<evidence type="ECO:0000256" key="19">
    <source>
        <dbReference type="ARBA" id="ARBA00048679"/>
    </source>
</evidence>
<evidence type="ECO:0000256" key="12">
    <source>
        <dbReference type="ARBA" id="ARBA00022777"/>
    </source>
</evidence>
<keyword evidence="11 20" id="KW-0547">Nucleotide-binding</keyword>
<sequence>MLSGIVPIELGKLAMLKRLQLNSNLLVSGSSHVLSFITALGNCSVLEHLSIVENKLSGVLPHTIGQLSTKLSVLALSKNSIGGNIPRQIGNLTSVTLIDLHDNLFSGSIPSMKRLWNLERLRLENNGLEGSIPNDFHQLQHLGPLTINNNKLAGKIPDSFCKLQQLRRFSLHHNHLSESIPACLGNCKNLELLDLSYNRLKGRIPREVVNLPNLRFYLNLSWNLLEGTLPTEMSKLVMVIAIDISSNKLSGIIPASLGSCTALEYLYLSGNSLKGSIPDSLGNLQNLMDLDLSSNSLTGTIPVTLKKLKMLRYFNLSFNSLTGEIGKGGISANETIILSLIGNPDLCGPKVFQLPPCPIHKTHSSLLRKVLIPVVCISAFMLCFLFVGFLWRGGFFKERFDFSHFIFHKLEHRKILHQELVTATNGFHQDNLLGTGSFGSVYKGILNDSTAIAVKVLHLQDEQAQKSFKAECNVLRKVRHRNLVRIISSCSTPDFRALVFEYMPNGSLEKHLFPGEEICELRLERRLHIATDVAHALEYLHHDSPVQVVHCDIKPSNVLLDEDMTSHVTDFGIARLTNTTSSVDALSSALALNGSIGYIAPEYGVGERVSTQGDVYSYGILVLEMLTRKRPSSEMFVENLDLHKWVDSAFPNRLTEVIDESLVREVEAVGVDIVEENYAYRCLFSLVHVGQNGCVFGCRSDSSSTDTTAFLLIASMESIAIDTEAAIERPMQGISIGESEDKKGCCADKVRFSTNTCKGNFVTEQCVLGPGQDLPKSAVELSKEAMGLVENGEGKGENEIDESKLGQWKRLHGSENMEDELMHDAHSLPASSIVSGETPTSTDTKTPPLVSSGSSEDLPLCVGSKPHDSFFNSPNKRVKICKDDDDNSSGCTAPSRINKNLFKNTYFRGAKLRRSMSKVRQAVSASSKKRKRSDIMSNTDRNVKNESPDSGEGFTRQRSVRCSPSKRRRLAEETFSPASDLHASTTSGTCLDSNGADGDPPVCASKIRRVKLSIKSFTIPELFIDMPESATAASLKRAVMEAAMDLLGDGLRVRVLLQGKKLPDESDTLYQLGISHGGKLDSVGFMLEPNPTPTSQACSEDPLFVLSRAATQPSPRYPTVTTSAQTSAAEGNKSVLKGRSTKINGMSSAEVAGIAAGRTQSDTKQYAKSEYEMMTDSPTKSGSIPGALIVHPSVGSESAQGLALVLLNHMNPGSEVGKRWIRRPFTVAEVEALVHAVEKLGTGRWRDVKLRAFENAKHRTYVDLKDKWKTLVHTAKISPHQRRGEPVPQDLLDRVIHAHNYWTDEQAKQQAELCL</sequence>
<dbReference type="InterPro" id="IPR008271">
    <property type="entry name" value="Ser/Thr_kinase_AS"/>
</dbReference>
<dbReference type="InterPro" id="IPR029071">
    <property type="entry name" value="Ubiquitin-like_domsf"/>
</dbReference>
<dbReference type="Gene3D" id="1.10.510.10">
    <property type="entry name" value="Transferase(Phosphotransferase) domain 1"/>
    <property type="match status" value="1"/>
</dbReference>
<dbReference type="InterPro" id="IPR009057">
    <property type="entry name" value="Homeodomain-like_sf"/>
</dbReference>
<dbReference type="Pfam" id="PF00560">
    <property type="entry name" value="LRR_1"/>
    <property type="match status" value="2"/>
</dbReference>
<keyword evidence="7" id="KW-0808">Transferase</keyword>
<dbReference type="InterPro" id="IPR001005">
    <property type="entry name" value="SANT/Myb"/>
</dbReference>
<keyword evidence="4" id="KW-0723">Serine/threonine-protein kinase</keyword>
<dbReference type="PROSITE" id="PS00108">
    <property type="entry name" value="PROTEIN_KINASE_ST"/>
    <property type="match status" value="1"/>
</dbReference>
<evidence type="ECO:0000256" key="21">
    <source>
        <dbReference type="SAM" id="MobiDB-lite"/>
    </source>
</evidence>
<evidence type="ECO:0000256" key="1">
    <source>
        <dbReference type="ARBA" id="ARBA00004162"/>
    </source>
</evidence>
<dbReference type="GO" id="GO:0005524">
    <property type="term" value="F:ATP binding"/>
    <property type="evidence" value="ECO:0007669"/>
    <property type="project" value="UniProtKB-UniRule"/>
</dbReference>
<dbReference type="SUPFAM" id="SSF54236">
    <property type="entry name" value="Ubiquitin-like"/>
    <property type="match status" value="1"/>
</dbReference>
<name>A0AA38GX52_TAXCH</name>
<evidence type="ECO:0000256" key="11">
    <source>
        <dbReference type="ARBA" id="ARBA00022741"/>
    </source>
</evidence>
<comment type="catalytic activity">
    <reaction evidence="18">
        <text>L-threonyl-[protein] + ATP = O-phospho-L-threonyl-[protein] + ADP + H(+)</text>
        <dbReference type="Rhea" id="RHEA:46608"/>
        <dbReference type="Rhea" id="RHEA-COMP:11060"/>
        <dbReference type="Rhea" id="RHEA-COMP:11605"/>
        <dbReference type="ChEBI" id="CHEBI:15378"/>
        <dbReference type="ChEBI" id="CHEBI:30013"/>
        <dbReference type="ChEBI" id="CHEBI:30616"/>
        <dbReference type="ChEBI" id="CHEBI:61977"/>
        <dbReference type="ChEBI" id="CHEBI:456216"/>
        <dbReference type="EC" id="2.7.11.1"/>
    </reaction>
</comment>
<evidence type="ECO:0000256" key="15">
    <source>
        <dbReference type="ARBA" id="ARBA00023136"/>
    </source>
</evidence>
<keyword evidence="16" id="KW-0675">Receptor</keyword>
<feature type="binding site" evidence="20">
    <location>
        <position position="455"/>
    </location>
    <ligand>
        <name>ATP</name>
        <dbReference type="ChEBI" id="CHEBI:30616"/>
    </ligand>
</feature>
<keyword evidence="13 20" id="KW-0067">ATP-binding</keyword>
<evidence type="ECO:0000256" key="5">
    <source>
        <dbReference type="ARBA" id="ARBA00022553"/>
    </source>
</evidence>
<dbReference type="Gene3D" id="3.30.200.20">
    <property type="entry name" value="Phosphorylase Kinase, domain 1"/>
    <property type="match status" value="1"/>
</dbReference>
<gene>
    <name evidence="26" type="ORF">KI387_002299</name>
</gene>
<dbReference type="SUPFAM" id="SSF52058">
    <property type="entry name" value="L domain-like"/>
    <property type="match status" value="1"/>
</dbReference>
<dbReference type="FunFam" id="3.80.10.10:FF:000095">
    <property type="entry name" value="LRR receptor-like serine/threonine-protein kinase GSO1"/>
    <property type="match status" value="1"/>
</dbReference>
<evidence type="ECO:0000259" key="23">
    <source>
        <dbReference type="PROSITE" id="PS50011"/>
    </source>
</evidence>
<dbReference type="PROSITE" id="PS50090">
    <property type="entry name" value="MYB_LIKE"/>
    <property type="match status" value="1"/>
</dbReference>
<dbReference type="InterPro" id="IPR001611">
    <property type="entry name" value="Leu-rich_rpt"/>
</dbReference>
<comment type="subcellular location">
    <subcellularLocation>
        <location evidence="1">Cell membrane</location>
        <topology evidence="1">Single-pass membrane protein</topology>
    </subcellularLocation>
</comment>
<feature type="region of interest" description="Disordered" evidence="21">
    <location>
        <begin position="1114"/>
        <end position="1133"/>
    </location>
</feature>
<comment type="caution">
    <text evidence="26">The sequence shown here is derived from an EMBL/GenBank/DDBJ whole genome shotgun (WGS) entry which is preliminary data.</text>
</comment>
<evidence type="ECO:0000256" key="22">
    <source>
        <dbReference type="SAM" id="Phobius"/>
    </source>
</evidence>
<dbReference type="PROSITE" id="PS51294">
    <property type="entry name" value="HTH_MYB"/>
    <property type="match status" value="1"/>
</dbReference>
<keyword evidence="12" id="KW-0418">Kinase</keyword>
<evidence type="ECO:0000256" key="2">
    <source>
        <dbReference type="ARBA" id="ARBA00012513"/>
    </source>
</evidence>
<keyword evidence="14 22" id="KW-1133">Transmembrane helix</keyword>
<dbReference type="PANTHER" id="PTHR27008">
    <property type="entry name" value="OS04G0122200 PROTEIN"/>
    <property type="match status" value="1"/>
</dbReference>
<comment type="catalytic activity">
    <reaction evidence="19">
        <text>L-seryl-[protein] + ATP = O-phospho-L-seryl-[protein] + ADP + H(+)</text>
        <dbReference type="Rhea" id="RHEA:17989"/>
        <dbReference type="Rhea" id="RHEA-COMP:9863"/>
        <dbReference type="Rhea" id="RHEA-COMP:11604"/>
        <dbReference type="ChEBI" id="CHEBI:15378"/>
        <dbReference type="ChEBI" id="CHEBI:29999"/>
        <dbReference type="ChEBI" id="CHEBI:30616"/>
        <dbReference type="ChEBI" id="CHEBI:83421"/>
        <dbReference type="ChEBI" id="CHEBI:456216"/>
        <dbReference type="EC" id="2.7.11.1"/>
    </reaction>
</comment>
<dbReference type="InterPro" id="IPR011009">
    <property type="entry name" value="Kinase-like_dom_sf"/>
</dbReference>
<feature type="region of interest" description="Disordered" evidence="21">
    <location>
        <begin position="913"/>
        <end position="986"/>
    </location>
</feature>
<feature type="domain" description="HTH myb-type" evidence="25">
    <location>
        <begin position="1217"/>
        <end position="1276"/>
    </location>
</feature>
<feature type="region of interest" description="Disordered" evidence="21">
    <location>
        <begin position="831"/>
        <end position="856"/>
    </location>
</feature>